<sequence length="148" mass="16915">MKDKPSSKKRNIIGATIAISILVLLVLSFVLALYFFSTLGIFHLLNVKFESFSSLISFILLYFLIGIVSDIFIGALILLMKHSEKYTQKQQQVTSLVFSFLTNWAIISFLDYVMHSIQIGLFATIILALIFSLIEYVCEDFEKDEEKK</sequence>
<keyword evidence="1" id="KW-0812">Transmembrane</keyword>
<protein>
    <recommendedName>
        <fullName evidence="4">Regulatory protein YrvL</fullName>
    </recommendedName>
</protein>
<keyword evidence="1" id="KW-1133">Transmembrane helix</keyword>
<reference evidence="2 3" key="1">
    <citation type="submission" date="2020-08" db="EMBL/GenBank/DDBJ databases">
        <title>A Genomic Blueprint of the Chicken Gut Microbiome.</title>
        <authorList>
            <person name="Gilroy R."/>
            <person name="Ravi A."/>
            <person name="Getino M."/>
            <person name="Pursley I."/>
            <person name="Horton D.L."/>
            <person name="Alikhan N.-F."/>
            <person name="Baker D."/>
            <person name="Gharbi K."/>
            <person name="Hall N."/>
            <person name="Watson M."/>
            <person name="Adriaenssens E.M."/>
            <person name="Foster-Nyarko E."/>
            <person name="Jarju S."/>
            <person name="Secka A."/>
            <person name="Antonio M."/>
            <person name="Oren A."/>
            <person name="Chaudhuri R."/>
            <person name="La Ragione R.M."/>
            <person name="Hildebrand F."/>
            <person name="Pallen M.J."/>
        </authorList>
    </citation>
    <scope>NUCLEOTIDE SEQUENCE [LARGE SCALE GENOMIC DNA]</scope>
    <source>
        <strain evidence="2 3">Sa5YUA1</strain>
    </source>
</reference>
<comment type="caution">
    <text evidence="2">The sequence shown here is derived from an EMBL/GenBank/DDBJ whole genome shotgun (WGS) entry which is preliminary data.</text>
</comment>
<evidence type="ECO:0008006" key="4">
    <source>
        <dbReference type="Google" id="ProtNLM"/>
    </source>
</evidence>
<feature type="transmembrane region" description="Helical" evidence="1">
    <location>
        <begin position="116"/>
        <end position="138"/>
    </location>
</feature>
<dbReference type="Pfam" id="PF14184">
    <property type="entry name" value="YrvL"/>
    <property type="match status" value="1"/>
</dbReference>
<evidence type="ECO:0000313" key="2">
    <source>
        <dbReference type="EMBL" id="MBD7939067.1"/>
    </source>
</evidence>
<accession>A0ABR8QUX4</accession>
<feature type="transmembrane region" description="Helical" evidence="1">
    <location>
        <begin position="12"/>
        <end position="36"/>
    </location>
</feature>
<evidence type="ECO:0000256" key="1">
    <source>
        <dbReference type="SAM" id="Phobius"/>
    </source>
</evidence>
<organism evidence="2 3">
    <name type="scientific">Cytobacillus stercorigallinarum</name>
    <dbReference type="NCBI Taxonomy" id="2762240"/>
    <lineage>
        <taxon>Bacteria</taxon>
        <taxon>Bacillati</taxon>
        <taxon>Bacillota</taxon>
        <taxon>Bacilli</taxon>
        <taxon>Bacillales</taxon>
        <taxon>Bacillaceae</taxon>
        <taxon>Cytobacillus</taxon>
    </lineage>
</organism>
<keyword evidence="1" id="KW-0472">Membrane</keyword>
<keyword evidence="3" id="KW-1185">Reference proteome</keyword>
<feature type="transmembrane region" description="Helical" evidence="1">
    <location>
        <begin position="92"/>
        <end position="110"/>
    </location>
</feature>
<name>A0ABR8QUX4_9BACI</name>
<feature type="transmembrane region" description="Helical" evidence="1">
    <location>
        <begin position="56"/>
        <end position="80"/>
    </location>
</feature>
<dbReference type="InterPro" id="IPR025912">
    <property type="entry name" value="YrvL"/>
</dbReference>
<dbReference type="Proteomes" id="UP000657931">
    <property type="component" value="Unassembled WGS sequence"/>
</dbReference>
<dbReference type="EMBL" id="JACSQT010000012">
    <property type="protein sequence ID" value="MBD7939067.1"/>
    <property type="molecule type" value="Genomic_DNA"/>
</dbReference>
<evidence type="ECO:0000313" key="3">
    <source>
        <dbReference type="Proteomes" id="UP000657931"/>
    </source>
</evidence>
<proteinExistence type="predicted"/>
<dbReference type="RefSeq" id="WP_191816772.1">
    <property type="nucleotide sequence ID" value="NZ_JACSQT010000012.1"/>
</dbReference>
<gene>
    <name evidence="2" type="ORF">H9655_18685</name>
</gene>